<gene>
    <name evidence="6" type="ordered locus">MTR_1g029910</name>
</gene>
<sequence>MSSSNEPYFINIEESSDTIPQFFYPHECFLIKRHYFHSPSFNHYSFIIPRNILCDYDDLESVDPGSLSNTLLRNALSVLPDEALEDALFLMGDNAKHMSRVNFEGDRILKMDVLVGQKGSSTILEKVELNDIATSSSMKECAICLEEFCCGSEEEHIVRTKCMHVFHEHCVTNWIMHCDITNPQYPCPMCRSQIQ</sequence>
<evidence type="ECO:0000256" key="3">
    <source>
        <dbReference type="ARBA" id="ARBA00022833"/>
    </source>
</evidence>
<accession>A0A072VGG3</accession>
<feature type="domain" description="RING-type" evidence="5">
    <location>
        <begin position="141"/>
        <end position="191"/>
    </location>
</feature>
<dbReference type="GO" id="GO:0016567">
    <property type="term" value="P:protein ubiquitination"/>
    <property type="evidence" value="ECO:0000318"/>
    <property type="project" value="GO_Central"/>
</dbReference>
<dbReference type="InterPro" id="IPR013083">
    <property type="entry name" value="Znf_RING/FYVE/PHD"/>
</dbReference>
<evidence type="ECO:0000313" key="7">
    <source>
        <dbReference type="EnsemblPlants" id="KEH40523"/>
    </source>
</evidence>
<reference evidence="6 8" key="1">
    <citation type="journal article" date="2011" name="Nature">
        <title>The Medicago genome provides insight into the evolution of rhizobial symbioses.</title>
        <authorList>
            <person name="Young N.D."/>
            <person name="Debelle F."/>
            <person name="Oldroyd G.E."/>
            <person name="Geurts R."/>
            <person name="Cannon S.B."/>
            <person name="Udvardi M.K."/>
            <person name="Benedito V.A."/>
            <person name="Mayer K.F."/>
            <person name="Gouzy J."/>
            <person name="Schoof H."/>
            <person name="Van de Peer Y."/>
            <person name="Proost S."/>
            <person name="Cook D.R."/>
            <person name="Meyers B.C."/>
            <person name="Spannagl M."/>
            <person name="Cheung F."/>
            <person name="De Mita S."/>
            <person name="Krishnakumar V."/>
            <person name="Gundlach H."/>
            <person name="Zhou S."/>
            <person name="Mudge J."/>
            <person name="Bharti A.K."/>
            <person name="Murray J.D."/>
            <person name="Naoumkina M.A."/>
            <person name="Rosen B."/>
            <person name="Silverstein K.A."/>
            <person name="Tang H."/>
            <person name="Rombauts S."/>
            <person name="Zhao P.X."/>
            <person name="Zhou P."/>
            <person name="Barbe V."/>
            <person name="Bardou P."/>
            <person name="Bechner M."/>
            <person name="Bellec A."/>
            <person name="Berger A."/>
            <person name="Berges H."/>
            <person name="Bidwell S."/>
            <person name="Bisseling T."/>
            <person name="Choisne N."/>
            <person name="Couloux A."/>
            <person name="Denny R."/>
            <person name="Deshpande S."/>
            <person name="Dai X."/>
            <person name="Doyle J.J."/>
            <person name="Dudez A.M."/>
            <person name="Farmer A.D."/>
            <person name="Fouteau S."/>
            <person name="Franken C."/>
            <person name="Gibelin C."/>
            <person name="Gish J."/>
            <person name="Goldstein S."/>
            <person name="Gonzalez A.J."/>
            <person name="Green P.J."/>
            <person name="Hallab A."/>
            <person name="Hartog M."/>
            <person name="Hua A."/>
            <person name="Humphray S.J."/>
            <person name="Jeong D.H."/>
            <person name="Jing Y."/>
            <person name="Jocker A."/>
            <person name="Kenton S.M."/>
            <person name="Kim D.J."/>
            <person name="Klee K."/>
            <person name="Lai H."/>
            <person name="Lang C."/>
            <person name="Lin S."/>
            <person name="Macmil S.L."/>
            <person name="Magdelenat G."/>
            <person name="Matthews L."/>
            <person name="McCorrison J."/>
            <person name="Monaghan E.L."/>
            <person name="Mun J.H."/>
            <person name="Najar F.Z."/>
            <person name="Nicholson C."/>
            <person name="Noirot C."/>
            <person name="O'Bleness M."/>
            <person name="Paule C.R."/>
            <person name="Poulain J."/>
            <person name="Prion F."/>
            <person name="Qin B."/>
            <person name="Qu C."/>
            <person name="Retzel E.F."/>
            <person name="Riddle C."/>
            <person name="Sallet E."/>
            <person name="Samain S."/>
            <person name="Samson N."/>
            <person name="Sanders I."/>
            <person name="Saurat O."/>
            <person name="Scarpelli C."/>
            <person name="Schiex T."/>
            <person name="Segurens B."/>
            <person name="Severin A.J."/>
            <person name="Sherrier D.J."/>
            <person name="Shi R."/>
            <person name="Sims S."/>
            <person name="Singer S.R."/>
            <person name="Sinharoy S."/>
            <person name="Sterck L."/>
            <person name="Viollet A."/>
            <person name="Wang B.B."/>
            <person name="Wang K."/>
            <person name="Wang M."/>
            <person name="Wang X."/>
            <person name="Warfsmann J."/>
            <person name="Weissenbach J."/>
            <person name="White D.D."/>
            <person name="White J.D."/>
            <person name="Wiley G.B."/>
            <person name="Wincker P."/>
            <person name="Xing Y."/>
            <person name="Yang L."/>
            <person name="Yao Z."/>
            <person name="Ying F."/>
            <person name="Zhai J."/>
            <person name="Zhou L."/>
            <person name="Zuber A."/>
            <person name="Denarie J."/>
            <person name="Dixon R.A."/>
            <person name="May G.D."/>
            <person name="Schwartz D.C."/>
            <person name="Rogers J."/>
            <person name="Quetier F."/>
            <person name="Town C.D."/>
            <person name="Roe B.A."/>
        </authorList>
    </citation>
    <scope>NUCLEOTIDE SEQUENCE [LARGE SCALE GENOMIC DNA]</scope>
    <source>
        <strain evidence="6">A17</strain>
        <strain evidence="7 8">cv. Jemalong A17</strain>
    </source>
</reference>
<dbReference type="PROSITE" id="PS50089">
    <property type="entry name" value="ZF_RING_2"/>
    <property type="match status" value="1"/>
</dbReference>
<dbReference type="EMBL" id="CM001217">
    <property type="protein sequence ID" value="KEH40523.1"/>
    <property type="molecule type" value="Genomic_DNA"/>
</dbReference>
<dbReference type="AlphaFoldDB" id="A0A072VGG3"/>
<dbReference type="SMART" id="SM00184">
    <property type="entry name" value="RING"/>
    <property type="match status" value="1"/>
</dbReference>
<evidence type="ECO:0000259" key="5">
    <source>
        <dbReference type="PROSITE" id="PS50089"/>
    </source>
</evidence>
<keyword evidence="2 4" id="KW-0863">Zinc-finger</keyword>
<reference evidence="6 8" key="2">
    <citation type="journal article" date="2014" name="BMC Genomics">
        <title>An improved genome release (version Mt4.0) for the model legume Medicago truncatula.</title>
        <authorList>
            <person name="Tang H."/>
            <person name="Krishnakumar V."/>
            <person name="Bidwell S."/>
            <person name="Rosen B."/>
            <person name="Chan A."/>
            <person name="Zhou S."/>
            <person name="Gentzbittel L."/>
            <person name="Childs K.L."/>
            <person name="Yandell M."/>
            <person name="Gundlach H."/>
            <person name="Mayer K.F."/>
            <person name="Schwartz D.C."/>
            <person name="Town C.D."/>
        </authorList>
    </citation>
    <scope>GENOME REANNOTATION</scope>
    <source>
        <strain evidence="6">A17</strain>
        <strain evidence="7 8">cv. Jemalong A17</strain>
    </source>
</reference>
<dbReference type="PANTHER" id="PTHR45969:SF9">
    <property type="entry name" value="RING-TYPE DOMAIN-CONTAINING PROTEIN"/>
    <property type="match status" value="1"/>
</dbReference>
<organism evidence="6 8">
    <name type="scientific">Medicago truncatula</name>
    <name type="common">Barrel medic</name>
    <name type="synonym">Medicago tribuloides</name>
    <dbReference type="NCBI Taxonomy" id="3880"/>
    <lineage>
        <taxon>Eukaryota</taxon>
        <taxon>Viridiplantae</taxon>
        <taxon>Streptophyta</taxon>
        <taxon>Embryophyta</taxon>
        <taxon>Tracheophyta</taxon>
        <taxon>Spermatophyta</taxon>
        <taxon>Magnoliopsida</taxon>
        <taxon>eudicotyledons</taxon>
        <taxon>Gunneridae</taxon>
        <taxon>Pentapetalae</taxon>
        <taxon>rosids</taxon>
        <taxon>fabids</taxon>
        <taxon>Fabales</taxon>
        <taxon>Fabaceae</taxon>
        <taxon>Papilionoideae</taxon>
        <taxon>50 kb inversion clade</taxon>
        <taxon>NPAAA clade</taxon>
        <taxon>Hologalegina</taxon>
        <taxon>IRL clade</taxon>
        <taxon>Trifolieae</taxon>
        <taxon>Medicago</taxon>
    </lineage>
</organism>
<keyword evidence="8" id="KW-1185">Reference proteome</keyword>
<dbReference type="GO" id="GO:0061630">
    <property type="term" value="F:ubiquitin protein ligase activity"/>
    <property type="evidence" value="ECO:0000318"/>
    <property type="project" value="GO_Central"/>
</dbReference>
<reference evidence="7" key="3">
    <citation type="submission" date="2015-04" db="UniProtKB">
        <authorList>
            <consortium name="EnsemblPlants"/>
        </authorList>
    </citation>
    <scope>IDENTIFICATION</scope>
    <source>
        <strain evidence="7">cv. Jemalong A17</strain>
    </source>
</reference>
<dbReference type="SUPFAM" id="SSF57850">
    <property type="entry name" value="RING/U-box"/>
    <property type="match status" value="1"/>
</dbReference>
<evidence type="ECO:0000256" key="2">
    <source>
        <dbReference type="ARBA" id="ARBA00022771"/>
    </source>
</evidence>
<dbReference type="HOGENOM" id="CLU_1505636_0_0_1"/>
<protein>
    <submittedName>
        <fullName evidence="6">Anaphase-promoting complex subunit 11 RING-H2 finger protein</fullName>
    </submittedName>
</protein>
<dbReference type="Proteomes" id="UP000002051">
    <property type="component" value="Unassembled WGS sequence"/>
</dbReference>
<evidence type="ECO:0000313" key="6">
    <source>
        <dbReference type="EMBL" id="KEH40523.1"/>
    </source>
</evidence>
<name>A0A072VGG3_MEDTR</name>
<evidence type="ECO:0000313" key="8">
    <source>
        <dbReference type="Proteomes" id="UP000002051"/>
    </source>
</evidence>
<dbReference type="InterPro" id="IPR001841">
    <property type="entry name" value="Znf_RING"/>
</dbReference>
<keyword evidence="3" id="KW-0862">Zinc</keyword>
<dbReference type="GO" id="GO:0008270">
    <property type="term" value="F:zinc ion binding"/>
    <property type="evidence" value="ECO:0007669"/>
    <property type="project" value="UniProtKB-KW"/>
</dbReference>
<keyword evidence="1" id="KW-0479">Metal-binding</keyword>
<dbReference type="Pfam" id="PF13639">
    <property type="entry name" value="zf-RING_2"/>
    <property type="match status" value="1"/>
</dbReference>
<dbReference type="Gene3D" id="3.30.40.10">
    <property type="entry name" value="Zinc/RING finger domain, C3HC4 (zinc finger)"/>
    <property type="match status" value="1"/>
</dbReference>
<dbReference type="EnsemblPlants" id="KEH40523">
    <property type="protein sequence ID" value="KEH40523"/>
    <property type="gene ID" value="MTR_1g029910"/>
</dbReference>
<dbReference type="PANTHER" id="PTHR45969">
    <property type="entry name" value="RING ZINC FINGER PROTEIN-RELATED"/>
    <property type="match status" value="1"/>
</dbReference>
<evidence type="ECO:0000256" key="4">
    <source>
        <dbReference type="PROSITE-ProRule" id="PRU00175"/>
    </source>
</evidence>
<proteinExistence type="predicted"/>
<evidence type="ECO:0000256" key="1">
    <source>
        <dbReference type="ARBA" id="ARBA00022723"/>
    </source>
</evidence>